<evidence type="ECO:0000313" key="1">
    <source>
        <dbReference type="EMBL" id="ADE29212.1"/>
    </source>
</evidence>
<reference evidence="1" key="1">
    <citation type="journal article" date="2010" name="Environ. Microbiol.">
        <title>The metavirome of a hypersaline environment.</title>
        <authorList>
            <person name="Santos F."/>
            <person name="Yarza P."/>
            <person name="Parro V."/>
            <person name="Briones C."/>
            <person name="Anton J."/>
        </authorList>
    </citation>
    <scope>NUCLEOTIDE SEQUENCE</scope>
</reference>
<sequence>MSASVEPSRAAIMATEHNDATVSIEEDAVRVKFNEAPLELDYLIRYHGFKTQPETASKEHIELYKRRY</sequence>
<protein>
    <submittedName>
        <fullName evidence="1">Uncharacterized protein</fullName>
    </submittedName>
</protein>
<organism evidence="1">
    <name type="scientific">uncultured virus</name>
    <dbReference type="NCBI Taxonomy" id="340016"/>
    <lineage>
        <taxon>Viruses</taxon>
        <taxon>environmental samples</taxon>
    </lineage>
</organism>
<name>D5L2F3_9VIRU</name>
<dbReference type="EMBL" id="GU735203">
    <property type="protein sequence ID" value="ADE29212.1"/>
    <property type="molecule type" value="Genomic_DNA"/>
</dbReference>
<proteinExistence type="predicted"/>
<accession>D5L2F3</accession>